<feature type="transmembrane region" description="Helical" evidence="5">
    <location>
        <begin position="65"/>
        <end position="85"/>
    </location>
</feature>
<evidence type="ECO:0000256" key="5">
    <source>
        <dbReference type="SAM" id="Phobius"/>
    </source>
</evidence>
<feature type="transmembrane region" description="Helical" evidence="5">
    <location>
        <begin position="42"/>
        <end position="59"/>
    </location>
</feature>
<keyword evidence="7" id="KW-1185">Reference proteome</keyword>
<dbReference type="HOGENOM" id="CLU_082099_1_0_2"/>
<dbReference type="GeneID" id="24893783"/>
<evidence type="ECO:0000256" key="3">
    <source>
        <dbReference type="ARBA" id="ARBA00022989"/>
    </source>
</evidence>
<dbReference type="STRING" id="1434104.MCMEM_1240"/>
<feature type="transmembrane region" description="Helical" evidence="5">
    <location>
        <begin position="12"/>
        <end position="30"/>
    </location>
</feature>
<dbReference type="OrthoDB" id="141102at2157"/>
<evidence type="ECO:0000313" key="6">
    <source>
        <dbReference type="EMBL" id="AKB85293.1"/>
    </source>
</evidence>
<feature type="transmembrane region" description="Helical" evidence="5">
    <location>
        <begin position="209"/>
        <end position="230"/>
    </location>
</feature>
<protein>
    <submittedName>
        <fullName evidence="6">LrgA-associated membrane protein LrgB</fullName>
    </submittedName>
</protein>
<evidence type="ECO:0000256" key="2">
    <source>
        <dbReference type="ARBA" id="ARBA00022692"/>
    </source>
</evidence>
<dbReference type="PATRIC" id="fig|1434104.5.peg.1359"/>
<comment type="subcellular location">
    <subcellularLocation>
        <location evidence="1">Membrane</location>
        <topology evidence="1">Multi-pass membrane protein</topology>
    </subcellularLocation>
</comment>
<dbReference type="RefSeq" id="WP_048205407.1">
    <property type="nucleotide sequence ID" value="NZ_CP009518.1"/>
</dbReference>
<dbReference type="GO" id="GO:0016020">
    <property type="term" value="C:membrane"/>
    <property type="evidence" value="ECO:0007669"/>
    <property type="project" value="UniProtKB-SubCell"/>
</dbReference>
<keyword evidence="2 5" id="KW-0812">Transmembrane</keyword>
<feature type="transmembrane region" description="Helical" evidence="5">
    <location>
        <begin position="150"/>
        <end position="168"/>
    </location>
</feature>
<dbReference type="Proteomes" id="UP000033048">
    <property type="component" value="Chromosome"/>
</dbReference>
<gene>
    <name evidence="6" type="ORF">MCMEM_1240</name>
</gene>
<organism evidence="6 7">
    <name type="scientific">Methanococcoides methylutens MM1</name>
    <dbReference type="NCBI Taxonomy" id="1434104"/>
    <lineage>
        <taxon>Archaea</taxon>
        <taxon>Methanobacteriati</taxon>
        <taxon>Methanobacteriota</taxon>
        <taxon>Stenosarchaea group</taxon>
        <taxon>Methanomicrobia</taxon>
        <taxon>Methanosarcinales</taxon>
        <taxon>Methanosarcinaceae</taxon>
        <taxon>Methanococcoides</taxon>
    </lineage>
</organism>
<keyword evidence="4 5" id="KW-0472">Membrane</keyword>
<evidence type="ECO:0000256" key="1">
    <source>
        <dbReference type="ARBA" id="ARBA00004141"/>
    </source>
</evidence>
<proteinExistence type="predicted"/>
<dbReference type="AlphaFoldDB" id="A0A0E3SS58"/>
<sequence length="234" mass="24555">MNELIESLIRSPVFGIGISISTFYAGSLLYKRTRSPFMNPLLLSMLMIIALLVSLQITFEDYNQGGQFISFFLGPATVILAVPLYKKISLFRENIIPIIGGIGIGSAAGIVSIILMCKMFGLDELLSVSMIPKSVTTPIGIEISDQLGGLPSITVAAIVFTGIAGILIGPQVCRLFKIDDEVAVGIAIGTSSHALGTTKAVEIGETEGAMSGLAIGIAGLVTVFLAPLLAKLLL</sequence>
<dbReference type="KEGG" id="mmet:MCMEM_1240"/>
<evidence type="ECO:0000313" key="7">
    <source>
        <dbReference type="Proteomes" id="UP000033048"/>
    </source>
</evidence>
<dbReference type="InterPro" id="IPR007300">
    <property type="entry name" value="CidB/LrgB"/>
</dbReference>
<dbReference type="PANTHER" id="PTHR30249">
    <property type="entry name" value="PUTATIVE SEROTONIN TRANSPORTER"/>
    <property type="match status" value="1"/>
</dbReference>
<name>A0A0E3SS58_METMT</name>
<feature type="transmembrane region" description="Helical" evidence="5">
    <location>
        <begin position="97"/>
        <end position="121"/>
    </location>
</feature>
<reference evidence="6 7" key="1">
    <citation type="submission" date="2014-07" db="EMBL/GenBank/DDBJ databases">
        <title>Methanogenic archaea and the global carbon cycle.</title>
        <authorList>
            <person name="Henriksen J.R."/>
            <person name="Luke J."/>
            <person name="Reinhart S."/>
            <person name="Benedict M.N."/>
            <person name="Youngblut N.D."/>
            <person name="Metcalf M.E."/>
            <person name="Whitaker R.J."/>
            <person name="Metcalf W.W."/>
        </authorList>
    </citation>
    <scope>NUCLEOTIDE SEQUENCE [LARGE SCALE GENOMIC DNA]</scope>
    <source>
        <strain evidence="6 7">MM1</strain>
    </source>
</reference>
<dbReference type="Pfam" id="PF04172">
    <property type="entry name" value="LrgB"/>
    <property type="match status" value="1"/>
</dbReference>
<dbReference type="EMBL" id="CP009518">
    <property type="protein sequence ID" value="AKB85293.1"/>
    <property type="molecule type" value="Genomic_DNA"/>
</dbReference>
<accession>A0A0E3SS58</accession>
<keyword evidence="3 5" id="KW-1133">Transmembrane helix</keyword>
<evidence type="ECO:0000256" key="4">
    <source>
        <dbReference type="ARBA" id="ARBA00023136"/>
    </source>
</evidence>
<dbReference type="PANTHER" id="PTHR30249:SF0">
    <property type="entry name" value="PLASTIDAL GLYCOLATE_GLYCERATE TRANSLOCATOR 1, CHLOROPLASTIC"/>
    <property type="match status" value="1"/>
</dbReference>